<sequence>MKVHAYILIVLACSAVEARCPSACTCDLFNGQKRVHCDVPDSSQSAPLDNIDSDIEIIEVTPLRHGQGNAYGPALPAVFAAFNRLSKLVVQDNGVQTLPAATSRQLAHLVSLDLTGNDINALTDLSLSPFRELTVLTLAENKLQTVSAGDGLQYLTVLQSLNLADNQIRTIQSNAFRSQTMLRVLDLRNNQLRQLPNDFFDTIKRVERLDLRGNQLLLLPRGLLRMINLRFLYLDNNKFSTVPGEFVQTWQSDHIISDATVYGNPLQCDESLSPLVNWVKTPAGRNVVCVVAGRAGDKSKSGNCPVCDSPSRLKGRLIDSLTAGEIGASVSSSDVPFSSRLVNQRPTDNGDSPESSVGFSVIRGGGSNTRRDTGNERTTGRRLPAGTRCSASTCYFFSAVGEKNWDDAQTACKDAGSRLVEISSAAEQRLILALLNEVIREDPTRNSLTRGWWIGAVWDPKTRAFALPSSRRSLPYSNWARGQPNGFADAQDCVEMWDNGQWGDLQCDSHTSNMYICQYYALNN</sequence>
<evidence type="ECO:0000256" key="4">
    <source>
        <dbReference type="SAM" id="SignalP"/>
    </source>
</evidence>
<feature type="signal peptide" evidence="4">
    <location>
        <begin position="1"/>
        <end position="18"/>
    </location>
</feature>
<comment type="caution">
    <text evidence="6">The sequence shown here is derived from an EMBL/GenBank/DDBJ whole genome shotgun (WGS) entry which is preliminary data.</text>
</comment>
<dbReference type="InterPro" id="IPR003591">
    <property type="entry name" value="Leu-rich_rpt_typical-subtyp"/>
</dbReference>
<dbReference type="SUPFAM" id="SSF52058">
    <property type="entry name" value="L domain-like"/>
    <property type="match status" value="1"/>
</dbReference>
<dbReference type="SUPFAM" id="SSF56436">
    <property type="entry name" value="C-type lectin-like"/>
    <property type="match status" value="1"/>
</dbReference>
<gene>
    <name evidence="6" type="ORF">BV898_08675</name>
</gene>
<dbReference type="InterPro" id="IPR001611">
    <property type="entry name" value="Leu-rich_rpt"/>
</dbReference>
<dbReference type="Pfam" id="PF00059">
    <property type="entry name" value="Lectin_C"/>
    <property type="match status" value="1"/>
</dbReference>
<dbReference type="SMART" id="SM00369">
    <property type="entry name" value="LRR_TYP"/>
    <property type="match status" value="7"/>
</dbReference>
<dbReference type="Pfam" id="PF13855">
    <property type="entry name" value="LRR_8"/>
    <property type="match status" value="2"/>
</dbReference>
<accession>A0A1W0WQ52</accession>
<protein>
    <recommendedName>
        <fullName evidence="5">C-type lectin domain-containing protein</fullName>
    </recommendedName>
</protein>
<dbReference type="Gene3D" id="3.10.100.10">
    <property type="entry name" value="Mannose-Binding Protein A, subunit A"/>
    <property type="match status" value="1"/>
</dbReference>
<evidence type="ECO:0000313" key="6">
    <source>
        <dbReference type="EMBL" id="OQV17277.1"/>
    </source>
</evidence>
<evidence type="ECO:0000256" key="2">
    <source>
        <dbReference type="ARBA" id="ARBA00022737"/>
    </source>
</evidence>
<feature type="compositionally biased region" description="Polar residues" evidence="3">
    <location>
        <begin position="344"/>
        <end position="358"/>
    </location>
</feature>
<evidence type="ECO:0000259" key="5">
    <source>
        <dbReference type="PROSITE" id="PS50041"/>
    </source>
</evidence>
<dbReference type="PANTHER" id="PTHR24369:SF211">
    <property type="entry name" value="LEUCINE-RICH REPEAT-CONTAINING PROTEIN 15-LIKE"/>
    <property type="match status" value="1"/>
</dbReference>
<evidence type="ECO:0000256" key="1">
    <source>
        <dbReference type="ARBA" id="ARBA00022614"/>
    </source>
</evidence>
<feature type="compositionally biased region" description="Basic and acidic residues" evidence="3">
    <location>
        <begin position="369"/>
        <end position="379"/>
    </location>
</feature>
<name>A0A1W0WQ52_HYPEX</name>
<keyword evidence="2" id="KW-0677">Repeat</keyword>
<dbReference type="PROSITE" id="PS50041">
    <property type="entry name" value="C_TYPE_LECTIN_2"/>
    <property type="match status" value="1"/>
</dbReference>
<evidence type="ECO:0000256" key="3">
    <source>
        <dbReference type="SAM" id="MobiDB-lite"/>
    </source>
</evidence>
<dbReference type="EMBL" id="MTYJ01000063">
    <property type="protein sequence ID" value="OQV17277.1"/>
    <property type="molecule type" value="Genomic_DNA"/>
</dbReference>
<dbReference type="CDD" id="cd00037">
    <property type="entry name" value="CLECT"/>
    <property type="match status" value="1"/>
</dbReference>
<dbReference type="PROSITE" id="PS51450">
    <property type="entry name" value="LRR"/>
    <property type="match status" value="4"/>
</dbReference>
<dbReference type="Proteomes" id="UP000192578">
    <property type="component" value="Unassembled WGS sequence"/>
</dbReference>
<feature type="domain" description="C-type lectin" evidence="5">
    <location>
        <begin position="390"/>
        <end position="508"/>
    </location>
</feature>
<keyword evidence="7" id="KW-1185">Reference proteome</keyword>
<dbReference type="InterPro" id="IPR016186">
    <property type="entry name" value="C-type_lectin-like/link_sf"/>
</dbReference>
<dbReference type="OrthoDB" id="10050871at2759"/>
<feature type="region of interest" description="Disordered" evidence="3">
    <location>
        <begin position="338"/>
        <end position="383"/>
    </location>
</feature>
<dbReference type="AlphaFoldDB" id="A0A1W0WQ52"/>
<dbReference type="InterPro" id="IPR001304">
    <property type="entry name" value="C-type_lectin-like"/>
</dbReference>
<organism evidence="6 7">
    <name type="scientific">Hypsibius exemplaris</name>
    <name type="common">Freshwater tardigrade</name>
    <dbReference type="NCBI Taxonomy" id="2072580"/>
    <lineage>
        <taxon>Eukaryota</taxon>
        <taxon>Metazoa</taxon>
        <taxon>Ecdysozoa</taxon>
        <taxon>Tardigrada</taxon>
        <taxon>Eutardigrada</taxon>
        <taxon>Parachela</taxon>
        <taxon>Hypsibioidea</taxon>
        <taxon>Hypsibiidae</taxon>
        <taxon>Hypsibius</taxon>
    </lineage>
</organism>
<dbReference type="Gene3D" id="3.80.10.10">
    <property type="entry name" value="Ribonuclease Inhibitor"/>
    <property type="match status" value="1"/>
</dbReference>
<dbReference type="SMART" id="SM00034">
    <property type="entry name" value="CLECT"/>
    <property type="match status" value="1"/>
</dbReference>
<dbReference type="InterPro" id="IPR032675">
    <property type="entry name" value="LRR_dom_sf"/>
</dbReference>
<evidence type="ECO:0000313" key="7">
    <source>
        <dbReference type="Proteomes" id="UP000192578"/>
    </source>
</evidence>
<dbReference type="GO" id="GO:0005886">
    <property type="term" value="C:plasma membrane"/>
    <property type="evidence" value="ECO:0007669"/>
    <property type="project" value="TreeGrafter"/>
</dbReference>
<dbReference type="InterPro" id="IPR016187">
    <property type="entry name" value="CTDL_fold"/>
</dbReference>
<feature type="chain" id="PRO_5013026271" description="C-type lectin domain-containing protein" evidence="4">
    <location>
        <begin position="19"/>
        <end position="524"/>
    </location>
</feature>
<reference evidence="7" key="1">
    <citation type="submission" date="2017-01" db="EMBL/GenBank/DDBJ databases">
        <title>Comparative genomics of anhydrobiosis in the tardigrade Hypsibius dujardini.</title>
        <authorList>
            <person name="Yoshida Y."/>
            <person name="Koutsovoulos G."/>
            <person name="Laetsch D."/>
            <person name="Stevens L."/>
            <person name="Kumar S."/>
            <person name="Horikawa D."/>
            <person name="Ishino K."/>
            <person name="Komine S."/>
            <person name="Tomita M."/>
            <person name="Blaxter M."/>
            <person name="Arakawa K."/>
        </authorList>
    </citation>
    <scope>NUCLEOTIDE SEQUENCE [LARGE SCALE GENOMIC DNA]</scope>
    <source>
        <strain evidence="7">Z151</strain>
    </source>
</reference>
<dbReference type="PANTHER" id="PTHR24369">
    <property type="entry name" value="ANTIGEN BSP, PUTATIVE-RELATED"/>
    <property type="match status" value="1"/>
</dbReference>
<keyword evidence="4" id="KW-0732">Signal</keyword>
<keyword evidence="1" id="KW-0433">Leucine-rich repeat</keyword>
<dbReference type="Pfam" id="PF00560">
    <property type="entry name" value="LRR_1"/>
    <property type="match status" value="1"/>
</dbReference>
<proteinExistence type="predicted"/>
<dbReference type="InterPro" id="IPR050541">
    <property type="entry name" value="LRR_TM_domain-containing"/>
</dbReference>